<sequence>MKLSAAVLALAAAASATDAKEFCGRNDMQFLGDYTVYNNLWGEDNDPEGGQCTEVDGSSDSEVSWHTHFNWAGDNWQVKSYANAALKFDPVQVANVKSIPTTMSYSYTYDGNIITNVAYDLFTSPTIGGETAYELMVWLAALGGAWPLTTTGQPIKEVNLGGVDFNLYQGWNNKTKVFTYVAKQTTYTFEADLRKFFDELPADNTIEATQYLTHVQAGTEPFQGKNATFTVHKYSAAVHTA</sequence>
<keyword evidence="2" id="KW-0624">Polysaccharide degradation</keyword>
<name>G5A0G9_PHYSP</name>
<evidence type="ECO:0000313" key="5">
    <source>
        <dbReference type="Proteomes" id="UP000002640"/>
    </source>
</evidence>
<protein>
    <submittedName>
        <fullName evidence="4">Family 12 glycoside hydrolase</fullName>
    </submittedName>
</protein>
<evidence type="ECO:0000256" key="1">
    <source>
        <dbReference type="ARBA" id="ARBA00005519"/>
    </source>
</evidence>
<dbReference type="GO" id="GO:0008810">
    <property type="term" value="F:cellulase activity"/>
    <property type="evidence" value="ECO:0007669"/>
    <property type="project" value="InterPro"/>
</dbReference>
<dbReference type="KEGG" id="psoj:PHYSODRAFT_355355"/>
<dbReference type="InParanoid" id="G5A0G9"/>
<dbReference type="SUPFAM" id="SSF49899">
    <property type="entry name" value="Concanavalin A-like lectins/glucanases"/>
    <property type="match status" value="1"/>
</dbReference>
<dbReference type="EMBL" id="JH159158">
    <property type="protein sequence ID" value="EGZ11358.1"/>
    <property type="molecule type" value="Genomic_DNA"/>
</dbReference>
<reference evidence="4 5" key="1">
    <citation type="journal article" date="2006" name="Science">
        <title>Phytophthora genome sequences uncover evolutionary origins and mechanisms of pathogenesis.</title>
        <authorList>
            <person name="Tyler B.M."/>
            <person name="Tripathy S."/>
            <person name="Zhang X."/>
            <person name="Dehal P."/>
            <person name="Jiang R.H."/>
            <person name="Aerts A."/>
            <person name="Arredondo F.D."/>
            <person name="Baxter L."/>
            <person name="Bensasson D."/>
            <person name="Beynon J.L."/>
            <person name="Chapman J."/>
            <person name="Damasceno C.M."/>
            <person name="Dorrance A.E."/>
            <person name="Dou D."/>
            <person name="Dickerman A.W."/>
            <person name="Dubchak I.L."/>
            <person name="Garbelotto M."/>
            <person name="Gijzen M."/>
            <person name="Gordon S.G."/>
            <person name="Govers F."/>
            <person name="Grunwald N.J."/>
            <person name="Huang W."/>
            <person name="Ivors K.L."/>
            <person name="Jones R.W."/>
            <person name="Kamoun S."/>
            <person name="Krampis K."/>
            <person name="Lamour K.H."/>
            <person name="Lee M.K."/>
            <person name="McDonald W.H."/>
            <person name="Medina M."/>
            <person name="Meijer H.J."/>
            <person name="Nordberg E.K."/>
            <person name="Maclean D.J."/>
            <person name="Ospina-Giraldo M.D."/>
            <person name="Morris P.F."/>
            <person name="Phuntumart V."/>
            <person name="Putnam N.H."/>
            <person name="Rash S."/>
            <person name="Rose J.K."/>
            <person name="Sakihama Y."/>
            <person name="Salamov A.A."/>
            <person name="Savidor A."/>
            <person name="Scheuring C.F."/>
            <person name="Smith B.M."/>
            <person name="Sobral B.W."/>
            <person name="Terry A."/>
            <person name="Torto-Alalibo T.A."/>
            <person name="Win J."/>
            <person name="Xu Z."/>
            <person name="Zhang H."/>
            <person name="Grigoriev I.V."/>
            <person name="Rokhsar D.S."/>
            <person name="Boore J.L."/>
        </authorList>
    </citation>
    <scope>NUCLEOTIDE SEQUENCE [LARGE SCALE GENOMIC DNA]</scope>
    <source>
        <strain evidence="4 5">P6497</strain>
    </source>
</reference>
<keyword evidence="5" id="KW-1185">Reference proteome</keyword>
<dbReference type="Gene3D" id="2.60.120.180">
    <property type="match status" value="1"/>
</dbReference>
<dbReference type="InterPro" id="IPR013319">
    <property type="entry name" value="GH11/12"/>
</dbReference>
<dbReference type="PHI-base" id="PHI:4980"/>
<keyword evidence="3" id="KW-0732">Signal</keyword>
<keyword evidence="2" id="KW-0326">Glycosidase</keyword>
<dbReference type="OMA" id="WQWWYEN"/>
<dbReference type="PANTHER" id="PTHR34002:SF9">
    <property type="entry name" value="XYLOGLUCAN-SPECIFIC ENDO-BETA-1,4-GLUCANASE A"/>
    <property type="match status" value="1"/>
</dbReference>
<evidence type="ECO:0000256" key="3">
    <source>
        <dbReference type="SAM" id="SignalP"/>
    </source>
</evidence>
<comment type="similarity">
    <text evidence="1 2">Belongs to the glycosyl hydrolase 12 (cellulase H) family.</text>
</comment>
<dbReference type="GO" id="GO:0000272">
    <property type="term" value="P:polysaccharide catabolic process"/>
    <property type="evidence" value="ECO:0007669"/>
    <property type="project" value="UniProtKB-KW"/>
</dbReference>
<feature type="chain" id="PRO_5003472780" evidence="3">
    <location>
        <begin position="20"/>
        <end position="241"/>
    </location>
</feature>
<evidence type="ECO:0000313" key="4">
    <source>
        <dbReference type="EMBL" id="EGZ11358.1"/>
    </source>
</evidence>
<dbReference type="STRING" id="1094619.G5A0G9"/>
<dbReference type="InterPro" id="IPR002594">
    <property type="entry name" value="GH12"/>
</dbReference>
<dbReference type="AlphaFoldDB" id="G5A0G9"/>
<keyword evidence="2 4" id="KW-0378">Hydrolase</keyword>
<organism evidence="4 5">
    <name type="scientific">Phytophthora sojae (strain P6497)</name>
    <name type="common">Soybean stem and root rot agent</name>
    <name type="synonym">Phytophthora megasperma f. sp. glycines</name>
    <dbReference type="NCBI Taxonomy" id="1094619"/>
    <lineage>
        <taxon>Eukaryota</taxon>
        <taxon>Sar</taxon>
        <taxon>Stramenopiles</taxon>
        <taxon>Oomycota</taxon>
        <taxon>Peronosporomycetes</taxon>
        <taxon>Peronosporales</taxon>
        <taxon>Peronosporaceae</taxon>
        <taxon>Phytophthora</taxon>
    </lineage>
</organism>
<dbReference type="Proteomes" id="UP000002640">
    <property type="component" value="Unassembled WGS sequence"/>
</dbReference>
<keyword evidence="2" id="KW-0119">Carbohydrate metabolism</keyword>
<dbReference type="PANTHER" id="PTHR34002">
    <property type="entry name" value="BLR1656 PROTEIN"/>
    <property type="match status" value="1"/>
</dbReference>
<dbReference type="GeneID" id="20649853"/>
<accession>G5A0G9</accession>
<feature type="signal peptide" evidence="3">
    <location>
        <begin position="1"/>
        <end position="19"/>
    </location>
</feature>
<evidence type="ECO:0000256" key="2">
    <source>
        <dbReference type="RuleBase" id="RU361163"/>
    </source>
</evidence>
<dbReference type="Pfam" id="PF01670">
    <property type="entry name" value="Glyco_hydro_12"/>
    <property type="match status" value="1"/>
</dbReference>
<proteinExistence type="inferred from homology"/>
<gene>
    <name evidence="4" type="ORF">PHYSODRAFT_355355</name>
</gene>
<dbReference type="RefSeq" id="XP_009534103.1">
    <property type="nucleotide sequence ID" value="XM_009535808.1"/>
</dbReference>
<dbReference type="SMR" id="G5A0G9"/>
<dbReference type="InterPro" id="IPR013320">
    <property type="entry name" value="ConA-like_dom_sf"/>
</dbReference>